<accession>A0A5E4YW06</accession>
<feature type="domain" description="TniQ" evidence="1">
    <location>
        <begin position="2"/>
        <end position="143"/>
    </location>
</feature>
<dbReference type="InterPro" id="IPR032750">
    <property type="entry name" value="TnsD_C"/>
</dbReference>
<reference evidence="3 4" key="1">
    <citation type="submission" date="2019-08" db="EMBL/GenBank/DDBJ databases">
        <authorList>
            <person name="Peeters C."/>
        </authorList>
    </citation>
    <scope>NUCLEOTIDE SEQUENCE [LARGE SCALE GENOMIC DNA]</scope>
    <source>
        <strain evidence="3 4">LMG 31106</strain>
    </source>
</reference>
<sequence length="588" mass="66430">MVARWHRRSGNRSTDDTISELIGEHNVVLGNLLTGRLRQIFDALGMADDALQNAVERHTMLPYFKPFIEKSRYQASRRALLQTPATSLKLYLGLPSSRLGAANPLRYCDACASSDLRTLGVPTWHRVHQLPGVLVCPVHEIALNQSNHIEQHKYRHVLFLPDEPLSQFTKAVPEPSRCAQASLLRIASLSCELLNKSKRPNGQLHALRNRYRALLERHELTRSATRVDVVALQRAVAAHWAPLREIKPFSGLLGSIGGDHDWLTSLVRKPRGVSHPLKHLMLIGAFSPTLDAFFSPPKAVIAAQNMHQGRGEPRTSSLVGDVLKLMWERGFSARQAARELAIDVHTVMTIAHREGVRIAQRPKRIFESDVAAIKTQLRAGASITKIAARTGISTASVGRILVRDMELQVQRRANRHKKQRRKMHAIYLSIRRKYPHDSATALRSREPGCYAWLYRNDRAWLRSHMPEVSSLARVSNLKGAWEQRDIELALSLGLAAKEIQASRDVPVRISVRELGRRTGKISWLEKHRAKLPLCDHVLREVVETTSAFQSRRVQWWANHLFAREGVLPAPSRVYRLAGVTYKHASDYL</sequence>
<dbReference type="Pfam" id="PF15978">
    <property type="entry name" value="TnsD"/>
    <property type="match status" value="2"/>
</dbReference>
<evidence type="ECO:0000259" key="1">
    <source>
        <dbReference type="Pfam" id="PF06527"/>
    </source>
</evidence>
<gene>
    <name evidence="3" type="ORF">PCE31106_04769</name>
</gene>
<feature type="domain" description="Transposon Tn7 transposition protein TnsD C-terminal" evidence="2">
    <location>
        <begin position="186"/>
        <end position="296"/>
    </location>
</feature>
<name>A0A5E4YW06_9BURK</name>
<dbReference type="InterPro" id="IPR009492">
    <property type="entry name" value="TniQ"/>
</dbReference>
<evidence type="ECO:0000313" key="4">
    <source>
        <dbReference type="Proteomes" id="UP000384354"/>
    </source>
</evidence>
<evidence type="ECO:0000259" key="2">
    <source>
        <dbReference type="Pfam" id="PF15978"/>
    </source>
</evidence>
<evidence type="ECO:0000313" key="3">
    <source>
        <dbReference type="EMBL" id="VVE52682.1"/>
    </source>
</evidence>
<feature type="domain" description="Transposon Tn7 transposition protein TnsD C-terminal" evidence="2">
    <location>
        <begin position="330"/>
        <end position="537"/>
    </location>
</feature>
<evidence type="ECO:0008006" key="5">
    <source>
        <dbReference type="Google" id="ProtNLM"/>
    </source>
</evidence>
<dbReference type="Pfam" id="PF06527">
    <property type="entry name" value="TniQ"/>
    <property type="match status" value="1"/>
</dbReference>
<dbReference type="AlphaFoldDB" id="A0A5E4YW06"/>
<dbReference type="Proteomes" id="UP000384354">
    <property type="component" value="Unassembled WGS sequence"/>
</dbReference>
<organism evidence="3 4">
    <name type="scientific">Pandoraea cepalis</name>
    <dbReference type="NCBI Taxonomy" id="2508294"/>
    <lineage>
        <taxon>Bacteria</taxon>
        <taxon>Pseudomonadati</taxon>
        <taxon>Pseudomonadota</taxon>
        <taxon>Betaproteobacteria</taxon>
        <taxon>Burkholderiales</taxon>
        <taxon>Burkholderiaceae</taxon>
        <taxon>Pandoraea</taxon>
    </lineage>
</organism>
<protein>
    <recommendedName>
        <fullName evidence="5">Transposon Tn7 transposition protein TnsD C-termianl domain-containing protein</fullName>
    </recommendedName>
</protein>
<proteinExistence type="predicted"/>
<dbReference type="EMBL" id="CABPSL010000039">
    <property type="protein sequence ID" value="VVE52682.1"/>
    <property type="molecule type" value="Genomic_DNA"/>
</dbReference>